<evidence type="ECO:0000256" key="7">
    <source>
        <dbReference type="ARBA" id="ARBA00031011"/>
    </source>
</evidence>
<dbReference type="InterPro" id="IPR026992">
    <property type="entry name" value="DIOX_N"/>
</dbReference>
<organism evidence="13 14">
    <name type="scientific">marine gamma proteobacterium HTCC2143</name>
    <dbReference type="NCBI Taxonomy" id="247633"/>
    <lineage>
        <taxon>Bacteria</taxon>
        <taxon>Pseudomonadati</taxon>
        <taxon>Pseudomonadota</taxon>
        <taxon>Gammaproteobacteria</taxon>
        <taxon>Cellvibrionales</taxon>
        <taxon>Spongiibacteraceae</taxon>
        <taxon>BD1-7 clade</taxon>
    </lineage>
</organism>
<evidence type="ECO:0000256" key="9">
    <source>
        <dbReference type="ARBA" id="ARBA00047725"/>
    </source>
</evidence>
<keyword evidence="14" id="KW-1185">Reference proteome</keyword>
<evidence type="ECO:0000256" key="11">
    <source>
        <dbReference type="RuleBase" id="RU003682"/>
    </source>
</evidence>
<evidence type="ECO:0000313" key="14">
    <source>
        <dbReference type="Proteomes" id="UP000004931"/>
    </source>
</evidence>
<comment type="cofactor">
    <cofactor evidence="1">
        <name>Fe(2+)</name>
        <dbReference type="ChEBI" id="CHEBI:29033"/>
    </cofactor>
</comment>
<evidence type="ECO:0000256" key="2">
    <source>
        <dbReference type="ARBA" id="ARBA00004767"/>
    </source>
</evidence>
<dbReference type="Pfam" id="PF14226">
    <property type="entry name" value="DIOX_N"/>
    <property type="match status" value="1"/>
</dbReference>
<dbReference type="Proteomes" id="UP000004931">
    <property type="component" value="Unassembled WGS sequence"/>
</dbReference>
<comment type="caution">
    <text evidence="13">The sequence shown here is derived from an EMBL/GenBank/DDBJ whole genome shotgun (WGS) entry which is preliminary data.</text>
</comment>
<dbReference type="PROSITE" id="PS51471">
    <property type="entry name" value="FE2OG_OXY"/>
    <property type="match status" value="1"/>
</dbReference>
<dbReference type="OrthoDB" id="21825at2"/>
<comment type="pathway">
    <text evidence="2">Alkene biosynthesis; ethylene biosynthesis via 2-oxoglutarate.</text>
</comment>
<evidence type="ECO:0000259" key="12">
    <source>
        <dbReference type="PROSITE" id="PS51471"/>
    </source>
</evidence>
<reference evidence="13 14" key="1">
    <citation type="journal article" date="2010" name="J. Bacteriol.">
        <title>Genome sequence of the oligotrophic marine Gammaproteobacterium HTCC2143, isolated from the Oregon Coast.</title>
        <authorList>
            <person name="Oh H.M."/>
            <person name="Kang I."/>
            <person name="Ferriera S."/>
            <person name="Giovannoni S.J."/>
            <person name="Cho J.C."/>
        </authorList>
    </citation>
    <scope>NUCLEOTIDE SEQUENCE [LARGE SCALE GENOMIC DNA]</scope>
    <source>
        <strain evidence="13 14">HTCC2143</strain>
    </source>
</reference>
<sequence length="365" mass="40237">MNTPANSTASTPSEALQGLPRFDLQQWHNTAGDAAERQTMAESLCQACHDVGFFLLTNHGIDSALIDAVFDLSRNFFDLPLADRKSIDKRASRHFRGWESEGSEYTNGRPDIREQIDLWSEHEPRAKDALPAYHRLLGPNQWPSEALVPGFESALNAWFRDMGQTADELMVVLATGLGLSPDHFDKAFGTERMALTKLIRYPETPAGQFGVNAHHDAAFLTLLSPGTTPGLQIETAEGSWMDVPLVPGALVVNLGEILQSITGNYLLATPHRVITQTPRQSAAYFHGPSLDMELAPIELPARFVEAVANSPRHHGAGFMARAEETDAGVGDMSSDHRPAVYGEQLWNYFCRSYPDNVEAHYPDDV</sequence>
<dbReference type="InterPro" id="IPR027443">
    <property type="entry name" value="IPNS-like_sf"/>
</dbReference>
<dbReference type="eggNOG" id="COG3491">
    <property type="taxonomic scope" value="Bacteria"/>
</dbReference>
<feature type="domain" description="Fe2OG dioxygenase" evidence="12">
    <location>
        <begin position="190"/>
        <end position="288"/>
    </location>
</feature>
<keyword evidence="6" id="KW-0266">Ethylene biosynthesis</keyword>
<proteinExistence type="inferred from homology"/>
<gene>
    <name evidence="13" type="ORF">GP2143_14901</name>
</gene>
<dbReference type="InterPro" id="IPR044861">
    <property type="entry name" value="IPNS-like_FE2OG_OXY"/>
</dbReference>
<dbReference type="EMBL" id="AAVT01000001">
    <property type="protein sequence ID" value="EAW32554.1"/>
    <property type="molecule type" value="Genomic_DNA"/>
</dbReference>
<dbReference type="GO" id="GO:0046872">
    <property type="term" value="F:metal ion binding"/>
    <property type="evidence" value="ECO:0007669"/>
    <property type="project" value="UniProtKB-KW"/>
</dbReference>
<evidence type="ECO:0000256" key="4">
    <source>
        <dbReference type="ARBA" id="ARBA00012531"/>
    </source>
</evidence>
<comment type="similarity">
    <text evidence="11">Belongs to the iron/ascorbate-dependent oxidoreductase family.</text>
</comment>
<evidence type="ECO:0000256" key="8">
    <source>
        <dbReference type="ARBA" id="ARBA00031282"/>
    </source>
</evidence>
<comment type="catalytic activity">
    <reaction evidence="9">
        <text>2-oxoglutarate + O2 + 2 H(+) = ethene + 3 CO2 + H2O</text>
        <dbReference type="Rhea" id="RHEA:31523"/>
        <dbReference type="ChEBI" id="CHEBI:15377"/>
        <dbReference type="ChEBI" id="CHEBI:15378"/>
        <dbReference type="ChEBI" id="CHEBI:15379"/>
        <dbReference type="ChEBI" id="CHEBI:16526"/>
        <dbReference type="ChEBI" id="CHEBI:16810"/>
        <dbReference type="ChEBI" id="CHEBI:18153"/>
        <dbReference type="EC" id="1.13.12.19"/>
    </reaction>
</comment>
<dbReference type="Pfam" id="PF03171">
    <property type="entry name" value="2OG-FeII_Oxy"/>
    <property type="match status" value="1"/>
</dbReference>
<evidence type="ECO:0000256" key="1">
    <source>
        <dbReference type="ARBA" id="ARBA00001954"/>
    </source>
</evidence>
<keyword evidence="11" id="KW-0560">Oxidoreductase</keyword>
<dbReference type="PANTHER" id="PTHR47990">
    <property type="entry name" value="2-OXOGLUTARATE (2OG) AND FE(II)-DEPENDENT OXYGENASE SUPERFAMILY PROTEIN-RELATED"/>
    <property type="match status" value="1"/>
</dbReference>
<evidence type="ECO:0000256" key="10">
    <source>
        <dbReference type="ARBA" id="ARBA00049359"/>
    </source>
</evidence>
<evidence type="ECO:0000256" key="3">
    <source>
        <dbReference type="ARBA" id="ARBA00012293"/>
    </source>
</evidence>
<dbReference type="GO" id="GO:0102276">
    <property type="term" value="F:2-oxoglutarate oxygenase/decarboxylase (ethylene-forming) activity"/>
    <property type="evidence" value="ECO:0007669"/>
    <property type="project" value="UniProtKB-EC"/>
</dbReference>
<dbReference type="EC" id="1.13.12.19" evidence="4"/>
<evidence type="ECO:0000256" key="6">
    <source>
        <dbReference type="ARBA" id="ARBA00022666"/>
    </source>
</evidence>
<comment type="catalytic activity">
    <reaction evidence="10">
        <text>L-arginine + 2-oxoglutarate + O2 = guanidine + L-glutamate 5-semialdehyde + succinate + CO2</text>
        <dbReference type="Rhea" id="RHEA:31535"/>
        <dbReference type="ChEBI" id="CHEBI:15379"/>
        <dbReference type="ChEBI" id="CHEBI:16526"/>
        <dbReference type="ChEBI" id="CHEBI:16810"/>
        <dbReference type="ChEBI" id="CHEBI:30031"/>
        <dbReference type="ChEBI" id="CHEBI:30087"/>
        <dbReference type="ChEBI" id="CHEBI:32682"/>
        <dbReference type="ChEBI" id="CHEBI:58066"/>
        <dbReference type="EC" id="1.14.20.7"/>
    </reaction>
</comment>
<protein>
    <recommendedName>
        <fullName evidence="5">2-oxoglutarate-dependent ethylene/succinate-forming enzyme</fullName>
        <ecNumber evidence="4">1.13.12.19</ecNumber>
        <ecNumber evidence="3">1.14.20.7</ecNumber>
    </recommendedName>
    <alternativeName>
        <fullName evidence="7">2-oxoglutarate dioxygenase (ethylene-forming)</fullName>
    </alternativeName>
    <alternativeName>
        <fullName evidence="8">2-oxoglutarate/L-arginine monooxygenase/decarboxylase (succinate-forming)</fullName>
    </alternativeName>
</protein>
<evidence type="ECO:0000313" key="13">
    <source>
        <dbReference type="EMBL" id="EAW32554.1"/>
    </source>
</evidence>
<dbReference type="InterPro" id="IPR050231">
    <property type="entry name" value="Iron_ascorbate_oxido_reductase"/>
</dbReference>
<accession>A0Y8V0</accession>
<dbReference type="STRING" id="247633.GP2143_14901"/>
<dbReference type="InterPro" id="IPR005123">
    <property type="entry name" value="Oxoglu/Fe-dep_dioxygenase_dom"/>
</dbReference>
<dbReference type="EC" id="1.14.20.7" evidence="3"/>
<keyword evidence="11" id="KW-0479">Metal-binding</keyword>
<dbReference type="Gene3D" id="2.60.120.330">
    <property type="entry name" value="B-lactam Antibiotic, Isopenicillin N Synthase, Chain"/>
    <property type="match status" value="1"/>
</dbReference>
<evidence type="ECO:0000256" key="5">
    <source>
        <dbReference type="ARBA" id="ARBA00019045"/>
    </source>
</evidence>
<dbReference type="PRINTS" id="PR00682">
    <property type="entry name" value="IPNSYNTHASE"/>
</dbReference>
<dbReference type="GO" id="GO:0009693">
    <property type="term" value="P:ethylene biosynthetic process"/>
    <property type="evidence" value="ECO:0007669"/>
    <property type="project" value="UniProtKB-KW"/>
</dbReference>
<dbReference type="SUPFAM" id="SSF51197">
    <property type="entry name" value="Clavaminate synthase-like"/>
    <property type="match status" value="1"/>
</dbReference>
<keyword evidence="11" id="KW-0408">Iron</keyword>
<dbReference type="AlphaFoldDB" id="A0Y8V0"/>
<name>A0Y8V0_9GAMM</name>